<dbReference type="SUPFAM" id="SSF51735">
    <property type="entry name" value="NAD(P)-binding Rossmann-fold domains"/>
    <property type="match status" value="1"/>
</dbReference>
<dbReference type="InterPro" id="IPR050223">
    <property type="entry name" value="D-isomer_2-hydroxyacid_DH"/>
</dbReference>
<dbReference type="InterPro" id="IPR029753">
    <property type="entry name" value="D-isomer_DH_CS"/>
</dbReference>
<name>A0A3B1DAP5_9ZZZZ</name>
<organism evidence="3">
    <name type="scientific">hydrothermal vent metagenome</name>
    <dbReference type="NCBI Taxonomy" id="652676"/>
    <lineage>
        <taxon>unclassified sequences</taxon>
        <taxon>metagenomes</taxon>
        <taxon>ecological metagenomes</taxon>
    </lineage>
</organism>
<dbReference type="PROSITE" id="PS00671">
    <property type="entry name" value="D_2_HYDROXYACID_DH_3"/>
    <property type="match status" value="1"/>
</dbReference>
<proteinExistence type="predicted"/>
<dbReference type="PANTHER" id="PTHR10996:SF282">
    <property type="entry name" value="D-3-PHOSPHOGLYCERATE DEHYDROGENASE 1-RELATED"/>
    <property type="match status" value="1"/>
</dbReference>
<dbReference type="Gene3D" id="3.40.50.720">
    <property type="entry name" value="NAD(P)-binding Rossmann-like Domain"/>
    <property type="match status" value="2"/>
</dbReference>
<evidence type="ECO:0000313" key="3">
    <source>
        <dbReference type="EMBL" id="VAX31910.1"/>
    </source>
</evidence>
<dbReference type="AlphaFoldDB" id="A0A3B1DAP5"/>
<dbReference type="GO" id="GO:0051287">
    <property type="term" value="F:NAD binding"/>
    <property type="evidence" value="ECO:0007669"/>
    <property type="project" value="InterPro"/>
</dbReference>
<gene>
    <name evidence="3" type="ORF">MNBD_NITROSPINAE05-91</name>
</gene>
<dbReference type="InterPro" id="IPR036291">
    <property type="entry name" value="NAD(P)-bd_dom_sf"/>
</dbReference>
<dbReference type="EMBL" id="UOGG01000178">
    <property type="protein sequence ID" value="VAX31910.1"/>
    <property type="molecule type" value="Genomic_DNA"/>
</dbReference>
<feature type="domain" description="D-isomer specific 2-hydroxyacid dehydrogenase NAD-binding" evidence="2">
    <location>
        <begin position="1"/>
        <end position="140"/>
    </location>
</feature>
<reference evidence="3" key="1">
    <citation type="submission" date="2018-06" db="EMBL/GenBank/DDBJ databases">
        <authorList>
            <person name="Zhirakovskaya E."/>
        </authorList>
    </citation>
    <scope>NUCLEOTIDE SEQUENCE</scope>
</reference>
<dbReference type="PANTHER" id="PTHR10996">
    <property type="entry name" value="2-HYDROXYACID DEHYDROGENASE-RELATED"/>
    <property type="match status" value="1"/>
</dbReference>
<sequence length="163" mass="17547">KTVGILGCGHVGSDLVCLLAPFKCRVLVRDIVDKSQFCQTHGATVASLDEVIEQSDVLTLHVPLTSATDNLIDEPVLRRMKPTAFLINTSRGEVVDQPALKISLMQGIIAGAALDVFAKEPPTDTEFLSLPNLMVTPHLGGNSLEAVEAMARSAIEHLKDFFL</sequence>
<dbReference type="EC" id="1.1.1.95" evidence="3"/>
<keyword evidence="1 3" id="KW-0560">Oxidoreductase</keyword>
<accession>A0A3B1DAP5</accession>
<evidence type="ECO:0000259" key="2">
    <source>
        <dbReference type="Pfam" id="PF02826"/>
    </source>
</evidence>
<dbReference type="GO" id="GO:0004617">
    <property type="term" value="F:phosphoglycerate dehydrogenase activity"/>
    <property type="evidence" value="ECO:0007669"/>
    <property type="project" value="UniProtKB-EC"/>
</dbReference>
<dbReference type="Pfam" id="PF02826">
    <property type="entry name" value="2-Hacid_dh_C"/>
    <property type="match status" value="1"/>
</dbReference>
<dbReference type="PROSITE" id="PS00670">
    <property type="entry name" value="D_2_HYDROXYACID_DH_2"/>
    <property type="match status" value="1"/>
</dbReference>
<dbReference type="InterPro" id="IPR006140">
    <property type="entry name" value="D-isomer_DH_NAD-bd"/>
</dbReference>
<evidence type="ECO:0000256" key="1">
    <source>
        <dbReference type="ARBA" id="ARBA00023002"/>
    </source>
</evidence>
<protein>
    <submittedName>
        <fullName evidence="3">D-3-phosphoglycerate dehydrogenase</fullName>
        <ecNumber evidence="3">1.1.1.95</ecNumber>
    </submittedName>
</protein>
<feature type="non-terminal residue" evidence="3">
    <location>
        <position position="1"/>
    </location>
</feature>